<evidence type="ECO:0000313" key="3">
    <source>
        <dbReference type="EMBL" id="GAP93304.1"/>
    </source>
</evidence>
<dbReference type="OrthoDB" id="4088536at2759"/>
<name>A0A1W2TX77_ROSNE</name>
<dbReference type="Gene3D" id="1.20.1410.10">
    <property type="entry name" value="I/LWEQ domain"/>
    <property type="match status" value="1"/>
</dbReference>
<dbReference type="Pfam" id="PF13324">
    <property type="entry name" value="GCIP_N"/>
    <property type="match status" value="1"/>
</dbReference>
<keyword evidence="4" id="KW-1185">Reference proteome</keyword>
<accession>A0A1W2TX77</accession>
<gene>
    <name evidence="3" type="ORF">SAMD00023353_5700050</name>
</gene>
<proteinExistence type="predicted"/>
<evidence type="ECO:0000313" key="4">
    <source>
        <dbReference type="Proteomes" id="UP000054516"/>
    </source>
</evidence>
<dbReference type="InterPro" id="IPR049317">
    <property type="entry name" value="GCIP-like_N"/>
</dbReference>
<reference evidence="3" key="1">
    <citation type="submission" date="2016-03" db="EMBL/GenBank/DDBJ databases">
        <title>Draft genome sequence of Rosellinia necatrix.</title>
        <authorList>
            <person name="Kanematsu S."/>
        </authorList>
    </citation>
    <scope>NUCLEOTIDE SEQUENCE [LARGE SCALE GENOMIC DNA]</scope>
    <source>
        <strain evidence="3">W97</strain>
    </source>
</reference>
<dbReference type="PANTHER" id="PTHR15492">
    <property type="entry name" value="CYCLIN D1-BINDING PROTEIN 1"/>
    <property type="match status" value="1"/>
</dbReference>
<dbReference type="AlphaFoldDB" id="A0A1W2TX77"/>
<organism evidence="3">
    <name type="scientific">Rosellinia necatrix</name>
    <name type="common">White root-rot fungus</name>
    <dbReference type="NCBI Taxonomy" id="77044"/>
    <lineage>
        <taxon>Eukaryota</taxon>
        <taxon>Fungi</taxon>
        <taxon>Dikarya</taxon>
        <taxon>Ascomycota</taxon>
        <taxon>Pezizomycotina</taxon>
        <taxon>Sordariomycetes</taxon>
        <taxon>Xylariomycetidae</taxon>
        <taxon>Xylariales</taxon>
        <taxon>Xylariaceae</taxon>
        <taxon>Rosellinia</taxon>
    </lineage>
</organism>
<dbReference type="EMBL" id="DF977502">
    <property type="protein sequence ID" value="GAP93304.1"/>
    <property type="molecule type" value="Genomic_DNA"/>
</dbReference>
<dbReference type="Proteomes" id="UP000054516">
    <property type="component" value="Unassembled WGS sequence"/>
</dbReference>
<evidence type="ECO:0000259" key="2">
    <source>
        <dbReference type="Pfam" id="PF13324"/>
    </source>
</evidence>
<sequence>MPPQQTDSSLGTLKSLVESAVSLITQLETTLHSVALGKDAHDSSTLPAAAHGDAAASSSVDAFALAHDSAALVRAHTTKLSLLIINEPFTPSAIATVLRELVAGPIPAIASAVQLCTNDTYTAIARQSLGSRCYFVLKELRGLVEIVPLNGEILPAHLKNGNNGGKGSLVATGVIWAACDAVTQLKKLGVAGLLAQRIEQHRETLQDVLNELKEWSEEIDEEESDEDGNDHEENSTDAQQMIDDLMRPQRIPQGDPDRIRERLGSCLKRLRLTTLLYSAIIKRRINTLPSIPSKQASFIVQRLNEVYPILKRLPDHFGDVAFSFYQQETLEIDSFMDSCFFDAFAAAELLKAPWSGTHDAFTEWADKFQTSIKKPD</sequence>
<dbReference type="PANTHER" id="PTHR15492:SF1">
    <property type="entry name" value="CYCLIN-D1-BINDING PROTEIN 1"/>
    <property type="match status" value="1"/>
</dbReference>
<feature type="domain" description="Cyclin-D1-binding protein 1-like N-terminal" evidence="2">
    <location>
        <begin position="69"/>
        <end position="218"/>
    </location>
</feature>
<dbReference type="InterPro" id="IPR026907">
    <property type="entry name" value="GCIP-like"/>
</dbReference>
<evidence type="ECO:0000256" key="1">
    <source>
        <dbReference type="SAM" id="MobiDB-lite"/>
    </source>
</evidence>
<feature type="compositionally biased region" description="Acidic residues" evidence="1">
    <location>
        <begin position="217"/>
        <end position="230"/>
    </location>
</feature>
<dbReference type="STRING" id="77044.A0A1W2TX77"/>
<dbReference type="OMA" id="WSKTWLK"/>
<protein>
    <recommendedName>
        <fullName evidence="2">Cyclin-D1-binding protein 1-like N-terminal domain-containing protein</fullName>
    </recommendedName>
</protein>
<dbReference type="GO" id="GO:0005634">
    <property type="term" value="C:nucleus"/>
    <property type="evidence" value="ECO:0007669"/>
    <property type="project" value="TreeGrafter"/>
</dbReference>
<feature type="region of interest" description="Disordered" evidence="1">
    <location>
        <begin position="217"/>
        <end position="236"/>
    </location>
</feature>